<dbReference type="OrthoDB" id="8265562at2"/>
<sequence length="187" mass="20503">MTANTVTSDENSAFGGWLKSEMLKKGVTIGNLSEKTGITYTGIRNIVVGNTVSPRPETRKNLADALQETVPAAVEATIESEAASLPGMTWVDFTPSDLETVPQSGGVYVFYDITDRPVYVGKSNNNVRSRVKDHQTRFWFKEPLVVRGAFLAISDPDLCVKVETILIKFLGKHALLNVKGVTRDLED</sequence>
<proteinExistence type="predicted"/>
<dbReference type="CDD" id="cd00093">
    <property type="entry name" value="HTH_XRE"/>
    <property type="match status" value="1"/>
</dbReference>
<evidence type="ECO:0000259" key="2">
    <source>
        <dbReference type="PROSITE" id="PS50943"/>
    </source>
</evidence>
<organism evidence="3 4">
    <name type="scientific">Methylobacterium terrae</name>
    <dbReference type="NCBI Taxonomy" id="2202827"/>
    <lineage>
        <taxon>Bacteria</taxon>
        <taxon>Pseudomonadati</taxon>
        <taxon>Pseudomonadota</taxon>
        <taxon>Alphaproteobacteria</taxon>
        <taxon>Hyphomicrobiales</taxon>
        <taxon>Methylobacteriaceae</taxon>
        <taxon>Methylobacterium</taxon>
    </lineage>
</organism>
<dbReference type="EMBL" id="CP029553">
    <property type="protein sequence ID" value="AWN50128.1"/>
    <property type="molecule type" value="Genomic_DNA"/>
</dbReference>
<dbReference type="Gene3D" id="3.40.1440.10">
    <property type="entry name" value="GIY-YIG endonuclease"/>
    <property type="match status" value="1"/>
</dbReference>
<feature type="domain" description="HTH cro/C1-type" evidence="2">
    <location>
        <begin position="18"/>
        <end position="73"/>
    </location>
</feature>
<reference evidence="3 4" key="1">
    <citation type="submission" date="2018-05" db="EMBL/GenBank/DDBJ databases">
        <title>Complete Genome Sequence of Methylobacterium sp. 17Sr1-28.</title>
        <authorList>
            <person name="Srinivasan S."/>
        </authorList>
    </citation>
    <scope>NUCLEOTIDE SEQUENCE [LARGE SCALE GENOMIC DNA]</scope>
    <source>
        <strain evidence="3 4">17Sr1-28</strain>
    </source>
</reference>
<dbReference type="SMART" id="SM00465">
    <property type="entry name" value="GIYc"/>
    <property type="match status" value="1"/>
</dbReference>
<gene>
    <name evidence="3" type="ORF">DK419_19380</name>
</gene>
<dbReference type="GO" id="GO:0003677">
    <property type="term" value="F:DNA binding"/>
    <property type="evidence" value="ECO:0007669"/>
    <property type="project" value="InterPro"/>
</dbReference>
<evidence type="ECO:0008006" key="5">
    <source>
        <dbReference type="Google" id="ProtNLM"/>
    </source>
</evidence>
<keyword evidence="4" id="KW-1185">Reference proteome</keyword>
<dbReference type="InterPro" id="IPR000305">
    <property type="entry name" value="GIY-YIG_endonuc"/>
</dbReference>
<dbReference type="SUPFAM" id="SSF82771">
    <property type="entry name" value="GIY-YIG endonuclease"/>
    <property type="match status" value="1"/>
</dbReference>
<dbReference type="InterPro" id="IPR001387">
    <property type="entry name" value="Cro/C1-type_HTH"/>
</dbReference>
<accession>A0A2U8WX97</accession>
<protein>
    <recommendedName>
        <fullName evidence="5">GIY-YIG domain-containing protein</fullName>
    </recommendedName>
</protein>
<dbReference type="Proteomes" id="UP000245444">
    <property type="component" value="Chromosome"/>
</dbReference>
<dbReference type="InterPro" id="IPR035901">
    <property type="entry name" value="GIY-YIG_endonuc_sf"/>
</dbReference>
<dbReference type="AlphaFoldDB" id="A0A2U8WX97"/>
<dbReference type="KEGG" id="mtea:DK419_19380"/>
<evidence type="ECO:0000313" key="4">
    <source>
        <dbReference type="Proteomes" id="UP000245444"/>
    </source>
</evidence>
<evidence type="ECO:0000259" key="1">
    <source>
        <dbReference type="PROSITE" id="PS50164"/>
    </source>
</evidence>
<dbReference type="Gene3D" id="1.10.260.40">
    <property type="entry name" value="lambda repressor-like DNA-binding domains"/>
    <property type="match status" value="1"/>
</dbReference>
<feature type="domain" description="GIY-YIG" evidence="1">
    <location>
        <begin position="103"/>
        <end position="178"/>
    </location>
</feature>
<dbReference type="PROSITE" id="PS50943">
    <property type="entry name" value="HTH_CROC1"/>
    <property type="match status" value="1"/>
</dbReference>
<evidence type="ECO:0000313" key="3">
    <source>
        <dbReference type="EMBL" id="AWN50128.1"/>
    </source>
</evidence>
<dbReference type="InterPro" id="IPR010982">
    <property type="entry name" value="Lambda_DNA-bd_dom_sf"/>
</dbReference>
<name>A0A2U8WX97_9HYPH</name>
<dbReference type="PROSITE" id="PS50164">
    <property type="entry name" value="GIY_YIG"/>
    <property type="match status" value="1"/>
</dbReference>
<dbReference type="SUPFAM" id="SSF47413">
    <property type="entry name" value="lambda repressor-like DNA-binding domains"/>
    <property type="match status" value="1"/>
</dbReference>